<dbReference type="EMBL" id="AP018907">
    <property type="protein sequence ID" value="BBF91354.1"/>
    <property type="molecule type" value="Genomic_DNA"/>
</dbReference>
<dbReference type="KEGG" id="blag:BLTE_00390"/>
<protein>
    <recommendedName>
        <fullName evidence="3">Capsule polysaccharide biosynthesis protein</fullName>
    </recommendedName>
</protein>
<dbReference type="SUPFAM" id="SSF53756">
    <property type="entry name" value="UDP-Glycosyltransferase/glycogen phosphorylase"/>
    <property type="match status" value="1"/>
</dbReference>
<proteinExistence type="predicted"/>
<organism evidence="1 2">
    <name type="scientific">Blastochloris tepida</name>
    <dbReference type="NCBI Taxonomy" id="2233851"/>
    <lineage>
        <taxon>Bacteria</taxon>
        <taxon>Pseudomonadati</taxon>
        <taxon>Pseudomonadota</taxon>
        <taxon>Alphaproteobacteria</taxon>
        <taxon>Hyphomicrobiales</taxon>
        <taxon>Blastochloridaceae</taxon>
        <taxon>Blastochloris</taxon>
    </lineage>
</organism>
<accession>A0A348FVM1</accession>
<dbReference type="InterPro" id="IPR007833">
    <property type="entry name" value="Capsule_polysaccharide_synth"/>
</dbReference>
<reference evidence="1 2" key="1">
    <citation type="submission" date="2018-08" db="EMBL/GenBank/DDBJ databases">
        <title>Complete genome sequencing of Blastochloris tepida GI.</title>
        <authorList>
            <person name="Tsukatani Y."/>
            <person name="Mori H."/>
        </authorList>
    </citation>
    <scope>NUCLEOTIDE SEQUENCE [LARGE SCALE GENOMIC DNA]</scope>
    <source>
        <strain evidence="1 2">GI</strain>
    </source>
</reference>
<evidence type="ECO:0000313" key="1">
    <source>
        <dbReference type="EMBL" id="BBF91354.1"/>
    </source>
</evidence>
<evidence type="ECO:0000313" key="2">
    <source>
        <dbReference type="Proteomes" id="UP000266934"/>
    </source>
</evidence>
<dbReference type="GO" id="GO:0015774">
    <property type="term" value="P:polysaccharide transport"/>
    <property type="evidence" value="ECO:0007669"/>
    <property type="project" value="InterPro"/>
</dbReference>
<dbReference type="RefSeq" id="WP_244600055.1">
    <property type="nucleotide sequence ID" value="NZ_AP018907.1"/>
</dbReference>
<sequence>MSLDLRTLLRSSPKALLARLVRLNVLARTGLHQDLRPLLATDAPAWQAALDAARNGRKVVIATNNGGQFGLSAIDRLLAVALTLRGASVHTVLCDRALPACMMCELNLQPDPARFAASGPSRLLCGYCHGPAAAAQHRLGLAAERLGDFITPEDRVEAERIAGALDLDALRNWTWDGLPLGEHAYAGTLRYFARGTLEDEPQGLAVARRYLAAAVMTARAYRRLFERLKPEVVVAHHGIYSPQGVVAAVARAAGIRVVTWNPAYRRHCFIFSHDDTYHHTLMTESVARWADTPLTEAQRTGIIDYLLSRREGREDWIRFHKDPDYATRARLAELGLAPDKPLVVAFTNVFWDAQLHYPTNAFASQIDWLAATIEVFAGRPDLQLVIRVHPAEVSGSPASRQRAADEIAKRFPVLPANVAIVPPESPLSSYQLADLANAVLIYATKMGVELTAMGIPVVAAGEAWVRNKGITEDVTSPEHYRAILARLPFDRVDEPARRERALRYAHHFFFRRMIPLAFVMPEHGPRRFTVAARTLDQLRPGGDAGLETICRGILAGAPFEA</sequence>
<name>A0A348FVM1_9HYPH</name>
<gene>
    <name evidence="1" type="ORF">BLTE_00390</name>
</gene>
<evidence type="ECO:0008006" key="3">
    <source>
        <dbReference type="Google" id="ProtNLM"/>
    </source>
</evidence>
<dbReference type="GO" id="GO:0000271">
    <property type="term" value="P:polysaccharide biosynthetic process"/>
    <property type="evidence" value="ECO:0007669"/>
    <property type="project" value="InterPro"/>
</dbReference>
<dbReference type="AlphaFoldDB" id="A0A348FVM1"/>
<keyword evidence="2" id="KW-1185">Reference proteome</keyword>
<dbReference type="Pfam" id="PF05159">
    <property type="entry name" value="Capsule_synth"/>
    <property type="match status" value="1"/>
</dbReference>
<dbReference type="Proteomes" id="UP000266934">
    <property type="component" value="Chromosome"/>
</dbReference>